<feature type="region of interest" description="Disordered" evidence="1">
    <location>
        <begin position="1"/>
        <end position="29"/>
    </location>
</feature>
<evidence type="ECO:0000256" key="1">
    <source>
        <dbReference type="SAM" id="MobiDB-lite"/>
    </source>
</evidence>
<evidence type="ECO:0000313" key="2">
    <source>
        <dbReference type="EnsemblPlants" id="MELO3C021872.2.1"/>
    </source>
</evidence>
<feature type="compositionally biased region" description="Basic and acidic residues" evidence="1">
    <location>
        <begin position="17"/>
        <end position="28"/>
    </location>
</feature>
<dbReference type="EnsemblPlants" id="MELO3C021872.2.1">
    <property type="protein sequence ID" value="MELO3C021872.2.1"/>
    <property type="gene ID" value="MELO3C021872.2"/>
</dbReference>
<feature type="region of interest" description="Disordered" evidence="1">
    <location>
        <begin position="51"/>
        <end position="73"/>
    </location>
</feature>
<dbReference type="Gramene" id="MELO3C021872.2.1">
    <property type="protein sequence ID" value="MELO3C021872.2.1"/>
    <property type="gene ID" value="MELO3C021872.2"/>
</dbReference>
<organism evidence="2">
    <name type="scientific">Cucumis melo</name>
    <name type="common">Muskmelon</name>
    <dbReference type="NCBI Taxonomy" id="3656"/>
    <lineage>
        <taxon>Eukaryota</taxon>
        <taxon>Viridiplantae</taxon>
        <taxon>Streptophyta</taxon>
        <taxon>Embryophyta</taxon>
        <taxon>Tracheophyta</taxon>
        <taxon>Spermatophyta</taxon>
        <taxon>Magnoliopsida</taxon>
        <taxon>eudicotyledons</taxon>
        <taxon>Gunneridae</taxon>
        <taxon>Pentapetalae</taxon>
        <taxon>rosids</taxon>
        <taxon>fabids</taxon>
        <taxon>Cucurbitales</taxon>
        <taxon>Cucurbitaceae</taxon>
        <taxon>Benincaseae</taxon>
        <taxon>Cucumis</taxon>
    </lineage>
</organism>
<reference evidence="2" key="1">
    <citation type="submission" date="2023-03" db="UniProtKB">
        <authorList>
            <consortium name="EnsemblPlants"/>
        </authorList>
    </citation>
    <scope>IDENTIFICATION</scope>
</reference>
<accession>A0A9I9DPX2</accession>
<proteinExistence type="predicted"/>
<sequence length="114" mass="13116">MDDRRLKAASSTTGSGSHERLRKTDAKTRLTTKKGRLGLMFIEDVLDGGERDRRRTKTRWPNRGTTEKTSDLRRETTRLLNDVPRRREVEAMTAAVELIAKVSRKLGFVKMKDE</sequence>
<name>A0A9I9DPX2_CUCME</name>
<protein>
    <submittedName>
        <fullName evidence="2">Uncharacterized protein</fullName>
    </submittedName>
</protein>
<dbReference type="AlphaFoldDB" id="A0A9I9DPX2"/>